<dbReference type="AlphaFoldDB" id="A0AAV4LU00"/>
<gene>
    <name evidence="4" type="ORF">BcabD6B2_30780</name>
</gene>
<evidence type="ECO:0000256" key="2">
    <source>
        <dbReference type="SAM" id="MobiDB-lite"/>
    </source>
</evidence>
<name>A0AAV4LU00_BABCB</name>
<dbReference type="RefSeq" id="XP_067715712.1">
    <property type="nucleotide sequence ID" value="XM_067859611.1"/>
</dbReference>
<feature type="coiled-coil region" evidence="1">
    <location>
        <begin position="65"/>
        <end position="92"/>
    </location>
</feature>
<feature type="signal peptide" evidence="3">
    <location>
        <begin position="1"/>
        <end position="15"/>
    </location>
</feature>
<keyword evidence="5" id="KW-1185">Reference proteome</keyword>
<dbReference type="Proteomes" id="UP001497744">
    <property type="component" value="Unassembled WGS sequence"/>
</dbReference>
<feature type="region of interest" description="Disordered" evidence="2">
    <location>
        <begin position="376"/>
        <end position="411"/>
    </location>
</feature>
<evidence type="ECO:0000256" key="1">
    <source>
        <dbReference type="SAM" id="Coils"/>
    </source>
</evidence>
<feature type="compositionally biased region" description="Basic residues" evidence="2">
    <location>
        <begin position="291"/>
        <end position="310"/>
    </location>
</feature>
<dbReference type="EMBL" id="BPLF01000002">
    <property type="protein sequence ID" value="GIX63643.1"/>
    <property type="molecule type" value="Genomic_DNA"/>
</dbReference>
<reference evidence="4 5" key="1">
    <citation type="submission" date="2021-06" db="EMBL/GenBank/DDBJ databases">
        <title>Genome sequence of Babesia caballi.</title>
        <authorList>
            <person name="Yamagishi J."/>
            <person name="Kidaka T."/>
            <person name="Ochi A."/>
        </authorList>
    </citation>
    <scope>NUCLEOTIDE SEQUENCE [LARGE SCALE GENOMIC DNA]</scope>
    <source>
        <strain evidence="4">USDA-D6B2</strain>
    </source>
</reference>
<evidence type="ECO:0000256" key="3">
    <source>
        <dbReference type="SAM" id="SignalP"/>
    </source>
</evidence>
<feature type="region of interest" description="Disordered" evidence="2">
    <location>
        <begin position="267"/>
        <end position="328"/>
    </location>
</feature>
<feature type="chain" id="PRO_5043663267" evidence="3">
    <location>
        <begin position="16"/>
        <end position="507"/>
    </location>
</feature>
<comment type="caution">
    <text evidence="4">The sequence shown here is derived from an EMBL/GenBank/DDBJ whole genome shotgun (WGS) entry which is preliminary data.</text>
</comment>
<keyword evidence="1" id="KW-0175">Coiled coil</keyword>
<evidence type="ECO:0000313" key="5">
    <source>
        <dbReference type="Proteomes" id="UP001497744"/>
    </source>
</evidence>
<keyword evidence="3" id="KW-0732">Signal</keyword>
<organism evidence="4 5">
    <name type="scientific">Babesia caballi</name>
    <dbReference type="NCBI Taxonomy" id="5871"/>
    <lineage>
        <taxon>Eukaryota</taxon>
        <taxon>Sar</taxon>
        <taxon>Alveolata</taxon>
        <taxon>Apicomplexa</taxon>
        <taxon>Aconoidasida</taxon>
        <taxon>Piroplasmida</taxon>
        <taxon>Babesiidae</taxon>
        <taxon>Babesia</taxon>
    </lineage>
</organism>
<proteinExistence type="predicted"/>
<sequence length="507" mass="54975">MKLVQLLLPLSLVAAKRTETSPSTSGTTAAKVITVGGRAADKCRGAWNAAASDIAQLYDIGATLLKKTEIHMQEARRELHQLTERIHHVSCEVHECEADAPNRLGVAVNNFFECTRKMAARLSSGFHLKVTADNLDILKPLVQKFIWDLRAMVTITHMSLGDILGGDACYLLLKDTESCCATDFMHSNGFEEAIEAADEHPTMRFTECNGYTEPSAAMINALFELQRQQEDHSRLGAAAKYLVPLQPRKTLPRPPWAGELPARRRRLARGGGRAVASAPGGAEADGDGHIHGRLRRRGLLRPAPRHRGAPHPRVAGGADPAPPDTREAAALLPLPDPLLVGVRLPLLLRAAAAGKHAGQRHQPHALAAVRDPEVVARSVGDHQAGAAVEQRQPLPARGRAGQADADRVRRPRRRHARLLRFEVPALLHQLARHRLPGGLPSGVVHDADGNREHVPGVPERAAHRPGVALRAVAAVRAGRHVHPPRGPCHRTQLRRAGIAGLLGHRRL</sequence>
<protein>
    <submittedName>
        <fullName evidence="4">Uncharacterized protein</fullName>
    </submittedName>
</protein>
<evidence type="ECO:0000313" key="4">
    <source>
        <dbReference type="EMBL" id="GIX63643.1"/>
    </source>
</evidence>
<accession>A0AAV4LU00</accession>
<dbReference type="GeneID" id="94195124"/>